<dbReference type="Proteomes" id="UP001156870">
    <property type="component" value="Unassembled WGS sequence"/>
</dbReference>
<accession>A0AA37T9A8</accession>
<dbReference type="Pfam" id="PF26620">
    <property type="entry name" value="DUF8197"/>
    <property type="match status" value="1"/>
</dbReference>
<gene>
    <name evidence="1" type="ORF">GCM10007877_30210</name>
</gene>
<dbReference type="EMBL" id="BSPD01000073">
    <property type="protein sequence ID" value="GLS27302.1"/>
    <property type="molecule type" value="Genomic_DNA"/>
</dbReference>
<evidence type="ECO:0000313" key="2">
    <source>
        <dbReference type="Proteomes" id="UP001156870"/>
    </source>
</evidence>
<dbReference type="InterPro" id="IPR058510">
    <property type="entry name" value="DUF8197"/>
</dbReference>
<evidence type="ECO:0000313" key="1">
    <source>
        <dbReference type="EMBL" id="GLS27302.1"/>
    </source>
</evidence>
<organism evidence="1 2">
    <name type="scientific">Marinibactrum halimedae</name>
    <dbReference type="NCBI Taxonomy" id="1444977"/>
    <lineage>
        <taxon>Bacteria</taxon>
        <taxon>Pseudomonadati</taxon>
        <taxon>Pseudomonadota</taxon>
        <taxon>Gammaproteobacteria</taxon>
        <taxon>Cellvibrionales</taxon>
        <taxon>Cellvibrionaceae</taxon>
        <taxon>Marinibactrum</taxon>
    </lineage>
</organism>
<proteinExistence type="predicted"/>
<name>A0AA37T9A8_9GAMM</name>
<sequence length="90" mass="10734">MRLFVKTIFVLQAYFCAYICEGIGMRDELLKNDGIDDAVINLGEELDAEEFTAKNQHLDARRRLEDALEQRRLSREIQEFDFDFEEDDYY</sequence>
<keyword evidence="2" id="KW-1185">Reference proteome</keyword>
<protein>
    <submittedName>
        <fullName evidence="1">Uncharacterized protein</fullName>
    </submittedName>
</protein>
<dbReference type="InterPro" id="IPR058059">
    <property type="entry name" value="PA3496-like"/>
</dbReference>
<dbReference type="NCBIfam" id="NF046101">
    <property type="entry name" value="PA3496_fam"/>
    <property type="match status" value="1"/>
</dbReference>
<reference evidence="1 2" key="1">
    <citation type="journal article" date="2014" name="Int. J. Syst. Evol. Microbiol.">
        <title>Complete genome sequence of Corynebacterium casei LMG S-19264T (=DSM 44701T), isolated from a smear-ripened cheese.</title>
        <authorList>
            <consortium name="US DOE Joint Genome Institute (JGI-PGF)"/>
            <person name="Walter F."/>
            <person name="Albersmeier A."/>
            <person name="Kalinowski J."/>
            <person name="Ruckert C."/>
        </authorList>
    </citation>
    <scope>NUCLEOTIDE SEQUENCE [LARGE SCALE GENOMIC DNA]</scope>
    <source>
        <strain evidence="1 2">NBRC 110095</strain>
    </source>
</reference>
<dbReference type="AlphaFoldDB" id="A0AA37T9A8"/>
<comment type="caution">
    <text evidence="1">The sequence shown here is derived from an EMBL/GenBank/DDBJ whole genome shotgun (WGS) entry which is preliminary data.</text>
</comment>